<dbReference type="PANTHER" id="PTHR30329">
    <property type="entry name" value="STATOR ELEMENT OF FLAGELLAR MOTOR COMPLEX"/>
    <property type="match status" value="1"/>
</dbReference>
<dbReference type="EMBL" id="JAABOP010000006">
    <property type="protein sequence ID" value="NER11739.1"/>
    <property type="molecule type" value="Genomic_DNA"/>
</dbReference>
<evidence type="ECO:0000256" key="4">
    <source>
        <dbReference type="PROSITE-ProRule" id="PRU00473"/>
    </source>
</evidence>
<gene>
    <name evidence="7" type="ORF">GWK09_14505</name>
</gene>
<keyword evidence="2 4" id="KW-0472">Membrane</keyword>
<dbReference type="Pfam" id="PF00691">
    <property type="entry name" value="OmpA"/>
    <property type="match status" value="1"/>
</dbReference>
<dbReference type="PRINTS" id="PR01021">
    <property type="entry name" value="OMPADOMAIN"/>
</dbReference>
<feature type="region of interest" description="Disordered" evidence="5">
    <location>
        <begin position="400"/>
        <end position="428"/>
    </location>
</feature>
<dbReference type="PANTHER" id="PTHR30329:SF21">
    <property type="entry name" value="LIPOPROTEIN YIAD-RELATED"/>
    <property type="match status" value="1"/>
</dbReference>
<dbReference type="PROSITE" id="PS51123">
    <property type="entry name" value="OMPA_2"/>
    <property type="match status" value="1"/>
</dbReference>
<feature type="region of interest" description="Disordered" evidence="5">
    <location>
        <begin position="28"/>
        <end position="89"/>
    </location>
</feature>
<reference evidence="7 8" key="1">
    <citation type="submission" date="2020-01" db="EMBL/GenBank/DDBJ databases">
        <title>Muriicola jejuensis KCTC 22299.</title>
        <authorList>
            <person name="Wang G."/>
        </authorList>
    </citation>
    <scope>NUCLEOTIDE SEQUENCE [LARGE SCALE GENOMIC DNA]</scope>
    <source>
        <strain evidence="7 8">KCTC 22299</strain>
    </source>
</reference>
<dbReference type="CDD" id="cd07185">
    <property type="entry name" value="OmpA_C-like"/>
    <property type="match status" value="1"/>
</dbReference>
<dbReference type="InterPro" id="IPR006664">
    <property type="entry name" value="OMP_bac"/>
</dbReference>
<dbReference type="Gene3D" id="3.30.1330.60">
    <property type="entry name" value="OmpA-like domain"/>
    <property type="match status" value="1"/>
</dbReference>
<dbReference type="InterPro" id="IPR006665">
    <property type="entry name" value="OmpA-like"/>
</dbReference>
<feature type="compositionally biased region" description="Basic and acidic residues" evidence="5">
    <location>
        <begin position="52"/>
        <end position="64"/>
    </location>
</feature>
<feature type="compositionally biased region" description="Basic and acidic residues" evidence="5">
    <location>
        <begin position="416"/>
        <end position="428"/>
    </location>
</feature>
<keyword evidence="3" id="KW-0998">Cell outer membrane</keyword>
<sequence length="428" mass="47694">MASMAIIPTAQGQILKKLKKSAERAAERTIERRVEKETSEKTDEVLDSILEPGKKGEVARDKDGNPIPQMDTPGQGDTDTKKSPGVLNGPQEMRVYSKFDYVPGDKILFFEDFQNEFIGDFPSKWNTNGSGELVTFDDSDEKWLELVSGYNIYFIPDVPDLPEEYTIEFDVTAVGLSKRTSSTAMLRVDLSDDGAFKEGANFVQASIPFCQYSPIGITMANHINNKREIYSVVKADLRDEVLNRPHISIAVNKERFRLWVNEEKHIDIPRIVPAGAVINTLKFHMNNFKDGEERIFITNLKVAEGGLDLRRTLLAEGRASTNGILFGVGSAKIQPQSMGIIRQISQVLQQEKDMNLKIVGHTDADGTEASNLDLSRQRAEAVREALISIYEIEGARLTAEGKGESQPVADNTSPDGKAKNRRVEFIKQ</sequence>
<comment type="subcellular location">
    <subcellularLocation>
        <location evidence="1">Cell outer membrane</location>
    </subcellularLocation>
</comment>
<feature type="domain" description="OmpA-like" evidence="6">
    <location>
        <begin position="313"/>
        <end position="428"/>
    </location>
</feature>
<evidence type="ECO:0000313" key="8">
    <source>
        <dbReference type="Proteomes" id="UP000468443"/>
    </source>
</evidence>
<dbReference type="InterPro" id="IPR036737">
    <property type="entry name" value="OmpA-like_sf"/>
</dbReference>
<evidence type="ECO:0000256" key="5">
    <source>
        <dbReference type="SAM" id="MobiDB-lite"/>
    </source>
</evidence>
<evidence type="ECO:0000256" key="1">
    <source>
        <dbReference type="ARBA" id="ARBA00004442"/>
    </source>
</evidence>
<evidence type="ECO:0000259" key="6">
    <source>
        <dbReference type="PROSITE" id="PS51123"/>
    </source>
</evidence>
<dbReference type="Proteomes" id="UP000468443">
    <property type="component" value="Unassembled WGS sequence"/>
</dbReference>
<comment type="caution">
    <text evidence="7">The sequence shown here is derived from an EMBL/GenBank/DDBJ whole genome shotgun (WGS) entry which is preliminary data.</text>
</comment>
<proteinExistence type="predicted"/>
<keyword evidence="8" id="KW-1185">Reference proteome</keyword>
<dbReference type="SUPFAM" id="SSF103088">
    <property type="entry name" value="OmpA-like"/>
    <property type="match status" value="1"/>
</dbReference>
<name>A0A6P0UIT4_9FLAO</name>
<feature type="compositionally biased region" description="Basic and acidic residues" evidence="5">
    <location>
        <begin position="28"/>
        <end position="44"/>
    </location>
</feature>
<protein>
    <submittedName>
        <fullName evidence="7">OmpA family protein</fullName>
    </submittedName>
</protein>
<accession>A0A6P0UIT4</accession>
<dbReference type="AlphaFoldDB" id="A0A6P0UIT4"/>
<dbReference type="InterPro" id="IPR050330">
    <property type="entry name" value="Bact_OuterMem_StrucFunc"/>
</dbReference>
<dbReference type="GO" id="GO:0009279">
    <property type="term" value="C:cell outer membrane"/>
    <property type="evidence" value="ECO:0007669"/>
    <property type="project" value="UniProtKB-SubCell"/>
</dbReference>
<evidence type="ECO:0000313" key="7">
    <source>
        <dbReference type="EMBL" id="NER11739.1"/>
    </source>
</evidence>
<organism evidence="7 8">
    <name type="scientific">Muriicola jejuensis</name>
    <dbReference type="NCBI Taxonomy" id="504488"/>
    <lineage>
        <taxon>Bacteria</taxon>
        <taxon>Pseudomonadati</taxon>
        <taxon>Bacteroidota</taxon>
        <taxon>Flavobacteriia</taxon>
        <taxon>Flavobacteriales</taxon>
        <taxon>Flavobacteriaceae</taxon>
        <taxon>Muriicola</taxon>
    </lineage>
</organism>
<evidence type="ECO:0000256" key="3">
    <source>
        <dbReference type="ARBA" id="ARBA00023237"/>
    </source>
</evidence>
<evidence type="ECO:0000256" key="2">
    <source>
        <dbReference type="ARBA" id="ARBA00023136"/>
    </source>
</evidence>